<dbReference type="InterPro" id="IPR015424">
    <property type="entry name" value="PyrdxlP-dep_Trfase"/>
</dbReference>
<proteinExistence type="inferred from homology"/>
<evidence type="ECO:0000256" key="4">
    <source>
        <dbReference type="ARBA" id="ARBA00023239"/>
    </source>
</evidence>
<evidence type="ECO:0000259" key="6">
    <source>
        <dbReference type="Pfam" id="PF00155"/>
    </source>
</evidence>
<comment type="similarity">
    <text evidence="5">Belongs to the class-II pyridoxal-phosphate-dependent aminotransferase family. MalY/PatB cystathionine beta-lyase subfamily.</text>
</comment>
<gene>
    <name evidence="7" type="ORF">H9717_14760</name>
</gene>
<dbReference type="EMBL" id="DWYY01000170">
    <property type="protein sequence ID" value="HJA94349.1"/>
    <property type="molecule type" value="Genomic_DNA"/>
</dbReference>
<evidence type="ECO:0000256" key="5">
    <source>
        <dbReference type="ARBA" id="ARBA00037974"/>
    </source>
</evidence>
<reference evidence="7" key="2">
    <citation type="submission" date="2021-04" db="EMBL/GenBank/DDBJ databases">
        <authorList>
            <person name="Gilroy R."/>
        </authorList>
    </citation>
    <scope>NUCLEOTIDE SEQUENCE</scope>
    <source>
        <strain evidence="7">CHK179-7159</strain>
    </source>
</reference>
<dbReference type="EC" id="4.4.1.13" evidence="2"/>
<dbReference type="InterPro" id="IPR004839">
    <property type="entry name" value="Aminotransferase_I/II_large"/>
</dbReference>
<evidence type="ECO:0000313" key="8">
    <source>
        <dbReference type="Proteomes" id="UP000886858"/>
    </source>
</evidence>
<sequence length="392" mass="44054">MNNFDFDRPVDRRGTNSLKWDVEENELPMWVADMDFQTAPAVRQAILKRAEHGVFGYTIVPDAWYEAYRTWWKARHDFEIEKDWLIFCTGVVPAISSIVRKLTTPAEKVLIQTPVYNIFFNSILNNGRVVLESPLAYESGAYQIDFDDLEEKLADPQTTLMILCNPHNPVGKIWDVKTLERIGELCWKHHVCVLSDEIHCDITAPGCSYVPFASVSQKCRENSITCIAPTKAFNLAGLQTAAVVVPDPVLRHKVWRGLNTDEVAEPNAFAIDAAVAAFTEGGEWLDALCAYLFENKRLVEEYVAKEIPNVTAVPSQATYLSWLDCTALSAPAEALAAFIREKTGLYLSSGEQYGGQGKWFLRLNDACSRSVLEDGLHRLKEGIALYRKEKGV</sequence>
<dbReference type="PANTHER" id="PTHR43525">
    <property type="entry name" value="PROTEIN MALY"/>
    <property type="match status" value="1"/>
</dbReference>
<dbReference type="InterPro" id="IPR051798">
    <property type="entry name" value="Class-II_PLP-Dep_Aminotrans"/>
</dbReference>
<dbReference type="GO" id="GO:0030170">
    <property type="term" value="F:pyridoxal phosphate binding"/>
    <property type="evidence" value="ECO:0007669"/>
    <property type="project" value="InterPro"/>
</dbReference>
<keyword evidence="7" id="KW-0808">Transferase</keyword>
<dbReference type="PANTHER" id="PTHR43525:SF1">
    <property type="entry name" value="PROTEIN MALY"/>
    <property type="match status" value="1"/>
</dbReference>
<dbReference type="AlphaFoldDB" id="A0A9D2L1E9"/>
<dbReference type="Proteomes" id="UP000886858">
    <property type="component" value="Unassembled WGS sequence"/>
</dbReference>
<accession>A0A9D2L1E9</accession>
<dbReference type="Gene3D" id="3.40.640.10">
    <property type="entry name" value="Type I PLP-dependent aspartate aminotransferase-like (Major domain)"/>
    <property type="match status" value="1"/>
</dbReference>
<keyword evidence="4" id="KW-0456">Lyase</keyword>
<dbReference type="InterPro" id="IPR027619">
    <property type="entry name" value="C-S_lyase_PatB-like"/>
</dbReference>
<dbReference type="SUPFAM" id="SSF53383">
    <property type="entry name" value="PLP-dependent transferases"/>
    <property type="match status" value="1"/>
</dbReference>
<protein>
    <recommendedName>
        <fullName evidence="2">cysteine-S-conjugate beta-lyase</fullName>
        <ecNumber evidence="2">4.4.1.13</ecNumber>
    </recommendedName>
</protein>
<organism evidence="7 8">
    <name type="scientific">Candidatus Eisenbergiella merdipullorum</name>
    <dbReference type="NCBI Taxonomy" id="2838553"/>
    <lineage>
        <taxon>Bacteria</taxon>
        <taxon>Bacillati</taxon>
        <taxon>Bacillota</taxon>
        <taxon>Clostridia</taxon>
        <taxon>Lachnospirales</taxon>
        <taxon>Lachnospiraceae</taxon>
        <taxon>Eisenbergiella</taxon>
    </lineage>
</organism>
<dbReference type="GO" id="GO:0047804">
    <property type="term" value="F:cysteine-S-conjugate beta-lyase activity"/>
    <property type="evidence" value="ECO:0007669"/>
    <property type="project" value="UniProtKB-EC"/>
</dbReference>
<dbReference type="GO" id="GO:0008483">
    <property type="term" value="F:transaminase activity"/>
    <property type="evidence" value="ECO:0007669"/>
    <property type="project" value="UniProtKB-KW"/>
</dbReference>
<reference evidence="7" key="1">
    <citation type="journal article" date="2021" name="PeerJ">
        <title>Extensive microbial diversity within the chicken gut microbiome revealed by metagenomics and culture.</title>
        <authorList>
            <person name="Gilroy R."/>
            <person name="Ravi A."/>
            <person name="Getino M."/>
            <person name="Pursley I."/>
            <person name="Horton D.L."/>
            <person name="Alikhan N.F."/>
            <person name="Baker D."/>
            <person name="Gharbi K."/>
            <person name="Hall N."/>
            <person name="Watson M."/>
            <person name="Adriaenssens E.M."/>
            <person name="Foster-Nyarko E."/>
            <person name="Jarju S."/>
            <person name="Secka A."/>
            <person name="Antonio M."/>
            <person name="Oren A."/>
            <person name="Chaudhuri R.R."/>
            <person name="La Ragione R."/>
            <person name="Hildebrand F."/>
            <person name="Pallen M.J."/>
        </authorList>
    </citation>
    <scope>NUCLEOTIDE SEQUENCE</scope>
    <source>
        <strain evidence="7">CHK179-7159</strain>
    </source>
</reference>
<comment type="cofactor">
    <cofactor evidence="1">
        <name>pyridoxal 5'-phosphate</name>
        <dbReference type="ChEBI" id="CHEBI:597326"/>
    </cofactor>
</comment>
<feature type="domain" description="Aminotransferase class I/classII large" evidence="6">
    <location>
        <begin position="33"/>
        <end position="378"/>
    </location>
</feature>
<evidence type="ECO:0000256" key="2">
    <source>
        <dbReference type="ARBA" id="ARBA00012224"/>
    </source>
</evidence>
<keyword evidence="3" id="KW-0663">Pyridoxal phosphate</keyword>
<dbReference type="Gene3D" id="3.90.1150.10">
    <property type="entry name" value="Aspartate Aminotransferase, domain 1"/>
    <property type="match status" value="1"/>
</dbReference>
<evidence type="ECO:0000313" key="7">
    <source>
        <dbReference type="EMBL" id="HJA94349.1"/>
    </source>
</evidence>
<dbReference type="InterPro" id="IPR015421">
    <property type="entry name" value="PyrdxlP-dep_Trfase_major"/>
</dbReference>
<evidence type="ECO:0000256" key="3">
    <source>
        <dbReference type="ARBA" id="ARBA00022898"/>
    </source>
</evidence>
<dbReference type="InterPro" id="IPR015422">
    <property type="entry name" value="PyrdxlP-dep_Trfase_small"/>
</dbReference>
<dbReference type="Pfam" id="PF00155">
    <property type="entry name" value="Aminotran_1_2"/>
    <property type="match status" value="1"/>
</dbReference>
<keyword evidence="7" id="KW-0032">Aminotransferase</keyword>
<evidence type="ECO:0000256" key="1">
    <source>
        <dbReference type="ARBA" id="ARBA00001933"/>
    </source>
</evidence>
<dbReference type="CDD" id="cd00609">
    <property type="entry name" value="AAT_like"/>
    <property type="match status" value="1"/>
</dbReference>
<name>A0A9D2L1E9_9FIRM</name>
<comment type="caution">
    <text evidence="7">The sequence shown here is derived from an EMBL/GenBank/DDBJ whole genome shotgun (WGS) entry which is preliminary data.</text>
</comment>
<dbReference type="NCBIfam" id="TIGR04350">
    <property type="entry name" value="C_S_lyase_PatB"/>
    <property type="match status" value="1"/>
</dbReference>